<organism evidence="2 3">
    <name type="scientific">Bacteroides helcogenes (strain ATCC 35417 / DSM 20613 / JCM 6297 / CCUG 15421 / P 36-108)</name>
    <dbReference type="NCBI Taxonomy" id="693979"/>
    <lineage>
        <taxon>Bacteria</taxon>
        <taxon>Pseudomonadati</taxon>
        <taxon>Bacteroidota</taxon>
        <taxon>Bacteroidia</taxon>
        <taxon>Bacteroidales</taxon>
        <taxon>Bacteroidaceae</taxon>
        <taxon>Bacteroides</taxon>
    </lineage>
</organism>
<dbReference type="STRING" id="693979.Bache_1012"/>
<gene>
    <name evidence="2" type="ordered locus">Bache_1012</name>
</gene>
<accession>E6SR79</accession>
<proteinExistence type="predicted"/>
<sequence>MKSKSLFKITILCLAMIAGCINLTACGDSDDEPEVTNELTTIKTTFSVSLSNDWYKFFDIEVTYTSETGEKTITLTQDWMYEKDIPYSAEPDEFLCKVIAKPKANSPAIDANTTYLLEQSVHAEVSGILKDGTIDLDYGLIGSKSGKDEMNSTGMEKYIKGEHRLLSFSFIPEE</sequence>
<dbReference type="PROSITE" id="PS51257">
    <property type="entry name" value="PROKAR_LIPOPROTEIN"/>
    <property type="match status" value="1"/>
</dbReference>
<evidence type="ECO:0000313" key="3">
    <source>
        <dbReference type="Proteomes" id="UP000008630"/>
    </source>
</evidence>
<feature type="chain" id="PRO_5003211373" description="Lipoprotein" evidence="1">
    <location>
        <begin position="26"/>
        <end position="174"/>
    </location>
</feature>
<evidence type="ECO:0000313" key="2">
    <source>
        <dbReference type="EMBL" id="ADV43023.1"/>
    </source>
</evidence>
<evidence type="ECO:0000256" key="1">
    <source>
        <dbReference type="SAM" id="SignalP"/>
    </source>
</evidence>
<dbReference type="RefSeq" id="WP_013546636.1">
    <property type="nucleotide sequence ID" value="NC_014933.1"/>
</dbReference>
<name>E6SR79_BACT6</name>
<keyword evidence="3" id="KW-1185">Reference proteome</keyword>
<dbReference type="OrthoDB" id="9925080at2"/>
<feature type="signal peptide" evidence="1">
    <location>
        <begin position="1"/>
        <end position="25"/>
    </location>
</feature>
<dbReference type="Proteomes" id="UP000008630">
    <property type="component" value="Chromosome"/>
</dbReference>
<evidence type="ECO:0008006" key="4">
    <source>
        <dbReference type="Google" id="ProtNLM"/>
    </source>
</evidence>
<dbReference type="HOGENOM" id="CLU_1537050_0_0_10"/>
<keyword evidence="1" id="KW-0732">Signal</keyword>
<dbReference type="KEGG" id="bhl:Bache_1012"/>
<dbReference type="eggNOG" id="ENOG5030XDS">
    <property type="taxonomic scope" value="Bacteria"/>
</dbReference>
<reference key="1">
    <citation type="submission" date="2010-11" db="EMBL/GenBank/DDBJ databases">
        <title>The complete genome of Bacteroides helcogenes P 36-108.</title>
        <authorList>
            <consortium name="US DOE Joint Genome Institute (JGI-PGF)"/>
            <person name="Lucas S."/>
            <person name="Copeland A."/>
            <person name="Lapidus A."/>
            <person name="Bruce D."/>
            <person name="Goodwin L."/>
            <person name="Pitluck S."/>
            <person name="Kyrpides N."/>
            <person name="Mavromatis K."/>
            <person name="Ivanova N."/>
            <person name="Zeytun A."/>
            <person name="Brettin T."/>
            <person name="Detter J.C."/>
            <person name="Tapia R."/>
            <person name="Han C."/>
            <person name="Land M."/>
            <person name="Hauser L."/>
            <person name="Markowitz V."/>
            <person name="Cheng J.-F."/>
            <person name="Hugenholtz P."/>
            <person name="Woyke T."/>
            <person name="Wu D."/>
            <person name="Gronow S."/>
            <person name="Wellnitz S."/>
            <person name="Brambilla E."/>
            <person name="Klenk H.-P."/>
            <person name="Eisen J.A."/>
        </authorList>
    </citation>
    <scope>NUCLEOTIDE SEQUENCE</scope>
    <source>
        <strain>P 36-108</strain>
    </source>
</reference>
<dbReference type="AlphaFoldDB" id="E6SR79"/>
<dbReference type="PATRIC" id="fig|693979.3.peg.1078"/>
<protein>
    <recommendedName>
        <fullName evidence="4">Lipoprotein</fullName>
    </recommendedName>
</protein>
<dbReference type="EMBL" id="CP002352">
    <property type="protein sequence ID" value="ADV43023.1"/>
    <property type="molecule type" value="Genomic_DNA"/>
</dbReference>
<reference evidence="2 3" key="2">
    <citation type="journal article" date="2011" name="Stand. Genomic Sci.">
        <title>Complete genome sequence of Bacteroides helcogenes type strain (P 36-108).</title>
        <authorList>
            <person name="Pati A."/>
            <person name="Gronow S."/>
            <person name="Zeytun A."/>
            <person name="Lapidus A."/>
            <person name="Nolan M."/>
            <person name="Hammon N."/>
            <person name="Deshpande S."/>
            <person name="Cheng J.F."/>
            <person name="Tapia R."/>
            <person name="Han C."/>
            <person name="Goodwin L."/>
            <person name="Pitluck S."/>
            <person name="Liolios K."/>
            <person name="Pagani I."/>
            <person name="Ivanova N."/>
            <person name="Mavromatis K."/>
            <person name="Chen A."/>
            <person name="Palaniappan K."/>
            <person name="Land M."/>
            <person name="Hauser L."/>
            <person name="Chang Y.J."/>
            <person name="Jeffries C.D."/>
            <person name="Detter J.C."/>
            <person name="Brambilla E."/>
            <person name="Rohde M."/>
            <person name="Goker M."/>
            <person name="Woyke T."/>
            <person name="Bristow J."/>
            <person name="Eisen J.A."/>
            <person name="Markowitz V."/>
            <person name="Hugenholtz P."/>
            <person name="Kyrpides N.C."/>
            <person name="Klenk H.P."/>
            <person name="Lucas S."/>
        </authorList>
    </citation>
    <scope>NUCLEOTIDE SEQUENCE [LARGE SCALE GENOMIC DNA]</scope>
    <source>
        <strain evidence="3">ATCC 35417 / DSM 20613 / JCM 6297 / CCUG 15421 / P 36-108</strain>
    </source>
</reference>